<dbReference type="Proteomes" id="UP001586593">
    <property type="component" value="Unassembled WGS sequence"/>
</dbReference>
<accession>A0ABR3Y436</accession>
<evidence type="ECO:0000256" key="4">
    <source>
        <dbReference type="ARBA" id="ARBA00022679"/>
    </source>
</evidence>
<comment type="similarity">
    <text evidence="2">Belongs to the class-I pyridoxal-phosphate-dependent aminotransferase family.</text>
</comment>
<dbReference type="Gene3D" id="3.40.640.10">
    <property type="entry name" value="Type I PLP-dependent aspartate aminotransferase-like (Major domain)"/>
    <property type="match status" value="1"/>
</dbReference>
<dbReference type="CDD" id="cd00609">
    <property type="entry name" value="AAT_like"/>
    <property type="match status" value="1"/>
</dbReference>
<comment type="caution">
    <text evidence="7">The sequence shown here is derived from an EMBL/GenBank/DDBJ whole genome shotgun (WGS) entry which is preliminary data.</text>
</comment>
<dbReference type="InterPro" id="IPR015424">
    <property type="entry name" value="PyrdxlP-dep_Trfase"/>
</dbReference>
<comment type="cofactor">
    <cofactor evidence="1">
        <name>pyridoxal 5'-phosphate</name>
        <dbReference type="ChEBI" id="CHEBI:597326"/>
    </cofactor>
</comment>
<feature type="domain" description="Aminotransferase class I/classII large" evidence="6">
    <location>
        <begin position="224"/>
        <end position="373"/>
    </location>
</feature>
<dbReference type="SUPFAM" id="SSF53383">
    <property type="entry name" value="PLP-dependent transferases"/>
    <property type="match status" value="1"/>
</dbReference>
<dbReference type="PANTHER" id="PTHR42790:SF1">
    <property type="entry name" value="AROMATIC AMINO ACID AMINOTRANSFERASE, HYPOTHETICAL (EUROFUNG)"/>
    <property type="match status" value="1"/>
</dbReference>
<dbReference type="EMBL" id="JAZHXJ010000014">
    <property type="protein sequence ID" value="KAL1882695.1"/>
    <property type="molecule type" value="Genomic_DNA"/>
</dbReference>
<reference evidence="7 8" key="1">
    <citation type="journal article" date="2024" name="Commun. Biol.">
        <title>Comparative genomic analysis of thermophilic fungi reveals convergent evolutionary adaptations and gene losses.</title>
        <authorList>
            <person name="Steindorff A.S."/>
            <person name="Aguilar-Pontes M.V."/>
            <person name="Robinson A.J."/>
            <person name="Andreopoulos B."/>
            <person name="LaButti K."/>
            <person name="Kuo A."/>
            <person name="Mondo S."/>
            <person name="Riley R."/>
            <person name="Otillar R."/>
            <person name="Haridas S."/>
            <person name="Lipzen A."/>
            <person name="Grimwood J."/>
            <person name="Schmutz J."/>
            <person name="Clum A."/>
            <person name="Reid I.D."/>
            <person name="Moisan M.C."/>
            <person name="Butler G."/>
            <person name="Nguyen T.T.M."/>
            <person name="Dewar K."/>
            <person name="Conant G."/>
            <person name="Drula E."/>
            <person name="Henrissat B."/>
            <person name="Hansel C."/>
            <person name="Singer S."/>
            <person name="Hutchinson M.I."/>
            <person name="de Vries R.P."/>
            <person name="Natvig D.O."/>
            <person name="Powell A.J."/>
            <person name="Tsang A."/>
            <person name="Grigoriev I.V."/>
        </authorList>
    </citation>
    <scope>NUCLEOTIDE SEQUENCE [LARGE SCALE GENOMIC DNA]</scope>
    <source>
        <strain evidence="7 8">ATCC 24622</strain>
    </source>
</reference>
<proteinExistence type="inferred from homology"/>
<dbReference type="PANTHER" id="PTHR42790">
    <property type="entry name" value="AMINOTRANSFERASE"/>
    <property type="match status" value="1"/>
</dbReference>
<sequence length="589" mass="65560">MKKYYKFFQIPGVGNLAGGLPNVQFFPFDSLEAQAAKPERWTPTPNHPGVAEMDLASGLKAVKIDSDPGASSHMDIPKVVSETDPVKKIDLATALQYGTAQGYPPLYSWVRQFTREHLHPNVPYQDGPEVILTCGSTDGFSKTLQLFVDPWTPAHDVRDRPGLLCESFIYGNILSQSQPLGVQFVPVVADDGGMVATGPGSLEDVLSNWDDAKGRRPHLMYTVTLGHNPTGVVLSVQRRRELYAVCQKYDVIIVEDDPYWHLQFPSAEVEEAKSRHRPPPQSVQEFKPTKSSGYEFLDSLTPSFLSIDTDGRVVRIDTFSKTIAPGCRLGWLTAQPALIQRYLMITETSTQQPSGFVQSMVAELVMGPQPAAARAAFAALRTAKERATFSGWKMDGWVRWLAGLRGAYERRMNRMCRILDDGSARLGTARSTHPSDADWGIVTKTPLFDFKWPRGGMFVWLRVHFERHPLWGARRTDGEGMIDGTAISTALLLYLVRKPFLVIVSTGLMFSATEKVRTKMGWAFFRLCFAAETEENVDAASQRFVEGLHSFWRIRKVEQLQDILGDAPFSVGTARNFSEEVGNLGGFGC</sequence>
<dbReference type="InterPro" id="IPR004839">
    <property type="entry name" value="Aminotransferase_I/II_large"/>
</dbReference>
<evidence type="ECO:0000256" key="2">
    <source>
        <dbReference type="ARBA" id="ARBA00007441"/>
    </source>
</evidence>
<evidence type="ECO:0000259" key="6">
    <source>
        <dbReference type="Pfam" id="PF00155"/>
    </source>
</evidence>
<keyword evidence="5" id="KW-0663">Pyridoxal phosphate</keyword>
<evidence type="ECO:0000313" key="8">
    <source>
        <dbReference type="Proteomes" id="UP001586593"/>
    </source>
</evidence>
<name>A0ABR3Y436_9PEZI</name>
<evidence type="ECO:0000313" key="7">
    <source>
        <dbReference type="EMBL" id="KAL1882695.1"/>
    </source>
</evidence>
<protein>
    <recommendedName>
        <fullName evidence="6">Aminotransferase class I/classII large domain-containing protein</fullName>
    </recommendedName>
</protein>
<organism evidence="7 8">
    <name type="scientific">Phialemonium thermophilum</name>
    <dbReference type="NCBI Taxonomy" id="223376"/>
    <lineage>
        <taxon>Eukaryota</taxon>
        <taxon>Fungi</taxon>
        <taxon>Dikarya</taxon>
        <taxon>Ascomycota</taxon>
        <taxon>Pezizomycotina</taxon>
        <taxon>Sordariomycetes</taxon>
        <taxon>Sordariomycetidae</taxon>
        <taxon>Cephalothecales</taxon>
        <taxon>Cephalothecaceae</taxon>
        <taxon>Phialemonium</taxon>
    </lineage>
</organism>
<keyword evidence="4" id="KW-0808">Transferase</keyword>
<keyword evidence="3" id="KW-0032">Aminotransferase</keyword>
<evidence type="ECO:0000256" key="3">
    <source>
        <dbReference type="ARBA" id="ARBA00022576"/>
    </source>
</evidence>
<keyword evidence="8" id="KW-1185">Reference proteome</keyword>
<dbReference type="Pfam" id="PF00155">
    <property type="entry name" value="Aminotran_1_2"/>
    <property type="match status" value="1"/>
</dbReference>
<dbReference type="InterPro" id="IPR015421">
    <property type="entry name" value="PyrdxlP-dep_Trfase_major"/>
</dbReference>
<evidence type="ECO:0000256" key="1">
    <source>
        <dbReference type="ARBA" id="ARBA00001933"/>
    </source>
</evidence>
<dbReference type="InterPro" id="IPR050859">
    <property type="entry name" value="Class-I_PLP-dep_aminotransf"/>
</dbReference>
<evidence type="ECO:0000256" key="5">
    <source>
        <dbReference type="ARBA" id="ARBA00022898"/>
    </source>
</evidence>
<gene>
    <name evidence="7" type="ORF">VTK73DRAFT_1607</name>
</gene>